<proteinExistence type="predicted"/>
<protein>
    <submittedName>
        <fullName evidence="2">Uncharacterized protein LOC101852485</fullName>
    </submittedName>
</protein>
<reference evidence="2" key="1">
    <citation type="submission" date="2025-08" db="UniProtKB">
        <authorList>
            <consortium name="RefSeq"/>
        </authorList>
    </citation>
    <scope>IDENTIFICATION</scope>
</reference>
<name>A0ABM0JTH3_APLCA</name>
<organism evidence="1 2">
    <name type="scientific">Aplysia californica</name>
    <name type="common">California sea hare</name>
    <dbReference type="NCBI Taxonomy" id="6500"/>
    <lineage>
        <taxon>Eukaryota</taxon>
        <taxon>Metazoa</taxon>
        <taxon>Spiralia</taxon>
        <taxon>Lophotrochozoa</taxon>
        <taxon>Mollusca</taxon>
        <taxon>Gastropoda</taxon>
        <taxon>Heterobranchia</taxon>
        <taxon>Euthyneura</taxon>
        <taxon>Tectipleura</taxon>
        <taxon>Aplysiida</taxon>
        <taxon>Aplysioidea</taxon>
        <taxon>Aplysiidae</taxon>
        <taxon>Aplysia</taxon>
    </lineage>
</organism>
<gene>
    <name evidence="2" type="primary">LOC101852485</name>
</gene>
<dbReference type="RefSeq" id="XP_005101098.2">
    <property type="nucleotide sequence ID" value="XM_005101041.3"/>
</dbReference>
<evidence type="ECO:0000313" key="1">
    <source>
        <dbReference type="Proteomes" id="UP000694888"/>
    </source>
</evidence>
<dbReference type="GeneID" id="101852485"/>
<dbReference type="Proteomes" id="UP000694888">
    <property type="component" value="Unplaced"/>
</dbReference>
<keyword evidence="1" id="KW-1185">Reference proteome</keyword>
<accession>A0ABM0JTH3</accession>
<sequence>MLGTGMPGAMAGMPGAMAGMPGAMSGMPGAMSGMSGAMSGMSGNKALPLPPNQAQMLWQQFFLYRMIFGDAAARMIMADRLATMMGGNLISRYYAGEYFDTPDSWWLTSSLMNRNQNQAGVGATSGAANVPGAALPGVGAALAGAGAGSI</sequence>
<evidence type="ECO:0000313" key="2">
    <source>
        <dbReference type="RefSeq" id="XP_005101098.2"/>
    </source>
</evidence>